<feature type="domain" description="Mannose-6-phosphate isomerase type II C-terminal" evidence="1">
    <location>
        <begin position="3"/>
        <end position="107"/>
    </location>
</feature>
<evidence type="ECO:0000313" key="3">
    <source>
        <dbReference type="Proteomes" id="UP000185544"/>
    </source>
</evidence>
<dbReference type="InterPro" id="IPR011051">
    <property type="entry name" value="RmlC_Cupin_sf"/>
</dbReference>
<sequence>MQHIEKPWGYELIWASTKHYVGKILHIRAGHCLSRQYHNRKEETFLVQQGEMDLEIGQGSELKIISMKALDRFHCPPKTIHRMIARTDVDVIEVSTHELDDVVRLEDRYGRSSS</sequence>
<dbReference type="EMBL" id="CP016908">
    <property type="protein sequence ID" value="APS00384.1"/>
    <property type="molecule type" value="Genomic_DNA"/>
</dbReference>
<dbReference type="Proteomes" id="UP000185544">
    <property type="component" value="Chromosome"/>
</dbReference>
<dbReference type="GO" id="GO:0005976">
    <property type="term" value="P:polysaccharide metabolic process"/>
    <property type="evidence" value="ECO:0007669"/>
    <property type="project" value="InterPro"/>
</dbReference>
<dbReference type="GO" id="GO:0016779">
    <property type="term" value="F:nucleotidyltransferase activity"/>
    <property type="evidence" value="ECO:0007669"/>
    <property type="project" value="InterPro"/>
</dbReference>
<organism evidence="2 3">
    <name type="scientific">Pajaroellobacter abortibovis</name>
    <dbReference type="NCBI Taxonomy" id="1882918"/>
    <lineage>
        <taxon>Bacteria</taxon>
        <taxon>Pseudomonadati</taxon>
        <taxon>Myxococcota</taxon>
        <taxon>Polyangia</taxon>
        <taxon>Polyangiales</taxon>
        <taxon>Polyangiaceae</taxon>
    </lineage>
</organism>
<dbReference type="STRING" id="1882918.BCY86_06610"/>
<gene>
    <name evidence="2" type="ORF">BCY86_06610</name>
</gene>
<dbReference type="RefSeq" id="WP_075277050.1">
    <property type="nucleotide sequence ID" value="NZ_CP016908.1"/>
</dbReference>
<dbReference type="OrthoDB" id="9806359at2"/>
<dbReference type="AlphaFoldDB" id="A0A1L6MXW4"/>
<dbReference type="Gene3D" id="2.60.120.10">
    <property type="entry name" value="Jelly Rolls"/>
    <property type="match status" value="1"/>
</dbReference>
<evidence type="ECO:0000313" key="2">
    <source>
        <dbReference type="EMBL" id="APS00384.1"/>
    </source>
</evidence>
<dbReference type="InterPro" id="IPR001538">
    <property type="entry name" value="Man6P_isomerase-2_C"/>
</dbReference>
<proteinExistence type="predicted"/>
<keyword evidence="3" id="KW-1185">Reference proteome</keyword>
<reference evidence="2 3" key="1">
    <citation type="submission" date="2016-08" db="EMBL/GenBank/DDBJ databases">
        <title>Identification and validation of antigenic proteins from Pajaroellobacter abortibovis using de-novo genome sequence assembly and reverse vaccinology.</title>
        <authorList>
            <person name="Welly B.T."/>
            <person name="Miller M.R."/>
            <person name="Stott J.L."/>
            <person name="Blanchard M.T."/>
            <person name="Islas-Trejo A.D."/>
            <person name="O'Rourke S.M."/>
            <person name="Young A.E."/>
            <person name="Medrano J.F."/>
            <person name="Van Eenennaam A.L."/>
        </authorList>
    </citation>
    <scope>NUCLEOTIDE SEQUENCE [LARGE SCALE GENOMIC DNA]</scope>
    <source>
        <strain evidence="2 3">BTF92-0548A/99-0131</strain>
    </source>
</reference>
<protein>
    <submittedName>
        <fullName evidence="2">Cupin</fullName>
    </submittedName>
</protein>
<dbReference type="SUPFAM" id="SSF51182">
    <property type="entry name" value="RmlC-like cupins"/>
    <property type="match status" value="1"/>
</dbReference>
<dbReference type="KEGG" id="pabo:BCY86_06610"/>
<dbReference type="Pfam" id="PF01050">
    <property type="entry name" value="MannoseP_isomer"/>
    <property type="match status" value="1"/>
</dbReference>
<dbReference type="InterPro" id="IPR014710">
    <property type="entry name" value="RmlC-like_jellyroll"/>
</dbReference>
<evidence type="ECO:0000259" key="1">
    <source>
        <dbReference type="Pfam" id="PF01050"/>
    </source>
</evidence>
<accession>A0A1L6MXW4</accession>
<name>A0A1L6MXW4_9BACT</name>